<dbReference type="AlphaFoldDB" id="A0A6A6ENW0"/>
<dbReference type="OrthoDB" id="3687641at2759"/>
<comment type="similarity">
    <text evidence="1">Belongs to the ustYa family.</text>
</comment>
<evidence type="ECO:0000313" key="3">
    <source>
        <dbReference type="Proteomes" id="UP000800200"/>
    </source>
</evidence>
<proteinExistence type="inferred from homology"/>
<organism evidence="2 3">
    <name type="scientific">Zopfia rhizophila CBS 207.26</name>
    <dbReference type="NCBI Taxonomy" id="1314779"/>
    <lineage>
        <taxon>Eukaryota</taxon>
        <taxon>Fungi</taxon>
        <taxon>Dikarya</taxon>
        <taxon>Ascomycota</taxon>
        <taxon>Pezizomycotina</taxon>
        <taxon>Dothideomycetes</taxon>
        <taxon>Dothideomycetes incertae sedis</taxon>
        <taxon>Zopfiaceae</taxon>
        <taxon>Zopfia</taxon>
    </lineage>
</organism>
<dbReference type="Pfam" id="PF11807">
    <property type="entry name" value="UstYa"/>
    <property type="match status" value="1"/>
</dbReference>
<protein>
    <submittedName>
        <fullName evidence="2">Uncharacterized protein</fullName>
    </submittedName>
</protein>
<dbReference type="InterPro" id="IPR021765">
    <property type="entry name" value="UstYa-like"/>
</dbReference>
<dbReference type="GO" id="GO:0043386">
    <property type="term" value="P:mycotoxin biosynthetic process"/>
    <property type="evidence" value="ECO:0007669"/>
    <property type="project" value="InterPro"/>
</dbReference>
<accession>A0A6A6ENW0</accession>
<gene>
    <name evidence="2" type="ORF">K469DRAFT_714992</name>
</gene>
<dbReference type="PANTHER" id="PTHR33365:SF6">
    <property type="entry name" value="OXIDASE USTYA"/>
    <property type="match status" value="1"/>
</dbReference>
<evidence type="ECO:0000256" key="1">
    <source>
        <dbReference type="ARBA" id="ARBA00035112"/>
    </source>
</evidence>
<sequence>MAPQEYHRLSGSSSSDDELDLSLKIPLHRPRQPQTLHCLFVITLLSLILTNSLWYGHHLHQNSAPRPAALSSYWPKSEKTISKSLRWNTPYSGENKTETNDLWRNLFPIGQGVVYLPTEWAEERGLPTSDKNVNNASESTYFVAAYHQLHCLSVIRAALYHFKEQHVQKVKWDHTIHCLDSLRQSVMCRADDTLLYTEDGNVFGDGQVRRCRDWKGLQEWIVGGMPEK</sequence>
<dbReference type="PANTHER" id="PTHR33365">
    <property type="entry name" value="YALI0B05434P"/>
    <property type="match status" value="1"/>
</dbReference>
<name>A0A6A6ENW0_9PEZI</name>
<evidence type="ECO:0000313" key="2">
    <source>
        <dbReference type="EMBL" id="KAF2192971.1"/>
    </source>
</evidence>
<dbReference type="EMBL" id="ML994614">
    <property type="protein sequence ID" value="KAF2192971.1"/>
    <property type="molecule type" value="Genomic_DNA"/>
</dbReference>
<keyword evidence="3" id="KW-1185">Reference proteome</keyword>
<reference evidence="2" key="1">
    <citation type="journal article" date="2020" name="Stud. Mycol.">
        <title>101 Dothideomycetes genomes: a test case for predicting lifestyles and emergence of pathogens.</title>
        <authorList>
            <person name="Haridas S."/>
            <person name="Albert R."/>
            <person name="Binder M."/>
            <person name="Bloem J."/>
            <person name="Labutti K."/>
            <person name="Salamov A."/>
            <person name="Andreopoulos B."/>
            <person name="Baker S."/>
            <person name="Barry K."/>
            <person name="Bills G."/>
            <person name="Bluhm B."/>
            <person name="Cannon C."/>
            <person name="Castanera R."/>
            <person name="Culley D."/>
            <person name="Daum C."/>
            <person name="Ezra D."/>
            <person name="Gonzalez J."/>
            <person name="Henrissat B."/>
            <person name="Kuo A."/>
            <person name="Liang C."/>
            <person name="Lipzen A."/>
            <person name="Lutzoni F."/>
            <person name="Magnuson J."/>
            <person name="Mondo S."/>
            <person name="Nolan M."/>
            <person name="Ohm R."/>
            <person name="Pangilinan J."/>
            <person name="Park H.-J."/>
            <person name="Ramirez L."/>
            <person name="Alfaro M."/>
            <person name="Sun H."/>
            <person name="Tritt A."/>
            <person name="Yoshinaga Y."/>
            <person name="Zwiers L.-H."/>
            <person name="Turgeon B."/>
            <person name="Goodwin S."/>
            <person name="Spatafora J."/>
            <person name="Crous P."/>
            <person name="Grigoriev I."/>
        </authorList>
    </citation>
    <scope>NUCLEOTIDE SEQUENCE</scope>
    <source>
        <strain evidence="2">CBS 207.26</strain>
    </source>
</reference>
<dbReference type="Proteomes" id="UP000800200">
    <property type="component" value="Unassembled WGS sequence"/>
</dbReference>